<dbReference type="EMBL" id="CBTK010000015">
    <property type="protein sequence ID" value="CDH43254.1"/>
    <property type="molecule type" value="Genomic_DNA"/>
</dbReference>
<protein>
    <recommendedName>
        <fullName evidence="1">HNH nuclease domain-containing protein</fullName>
    </recommendedName>
</protein>
<accession>A0A7U7J2K2</accession>
<gene>
    <name evidence="2" type="ORF">BN874_1110004</name>
</gene>
<evidence type="ECO:0000313" key="2">
    <source>
        <dbReference type="EMBL" id="CDH43254.1"/>
    </source>
</evidence>
<dbReference type="Pfam" id="PF13391">
    <property type="entry name" value="HNH_2"/>
    <property type="match status" value="1"/>
</dbReference>
<dbReference type="AlphaFoldDB" id="A0A7U7J2K2"/>
<organism evidence="2 3">
    <name type="scientific">Candidatus Contendobacter odensis Run_B_J11</name>
    <dbReference type="NCBI Taxonomy" id="1400861"/>
    <lineage>
        <taxon>Bacteria</taxon>
        <taxon>Pseudomonadati</taxon>
        <taxon>Pseudomonadota</taxon>
        <taxon>Gammaproteobacteria</taxon>
        <taxon>Candidatus Competibacteraceae</taxon>
        <taxon>Candidatus Contendibacter</taxon>
    </lineage>
</organism>
<comment type="caution">
    <text evidence="2">The sequence shown here is derived from an EMBL/GenBank/DDBJ whole genome shotgun (WGS) entry which is preliminary data.</text>
</comment>
<proteinExistence type="predicted"/>
<keyword evidence="3" id="KW-1185">Reference proteome</keyword>
<dbReference type="RefSeq" id="WP_081756046.1">
    <property type="nucleotide sequence ID" value="NZ_CBTK010000015.1"/>
</dbReference>
<dbReference type="Proteomes" id="UP000019184">
    <property type="component" value="Unassembled WGS sequence"/>
</dbReference>
<evidence type="ECO:0000313" key="3">
    <source>
        <dbReference type="Proteomes" id="UP000019184"/>
    </source>
</evidence>
<dbReference type="InterPro" id="IPR003615">
    <property type="entry name" value="HNH_nuc"/>
</dbReference>
<feature type="domain" description="HNH nuclease" evidence="1">
    <location>
        <begin position="268"/>
        <end position="322"/>
    </location>
</feature>
<dbReference type="OrthoDB" id="529575at2"/>
<sequence length="386" mass="44106">MRIALRTSGGRGEYEVAGSHGSITVSDIIDFHIQLQMLPNQFIDTNNYIRRVQGKPRIRLSDQKQDQHIYLTIADILLMPKPKRELSKTPGGKLQLTENNYSISSIQFDIIKKGTNLISIQPTDIVLENSDRDLARIDILERLRIILDVWGRLSTENDELSNKIKNHKIAIFSGNIRNVIISAGEIRKLFDINDPLKEILIKYNIISEYSYWMGVHREDVELSIIEEDLTNPREAAMNRIKRWRLQASRGSKGDKFSREVKAVYNNKCLFTGYYLPKSIYFNTSGVDSAHILPWAEYDLNSVSNGLCLSKLCHWAFDSGILVLKPSSSSYELSISEAALQAEKEGMISLEGFKLLEGKIPTSRLPADKKNWPSPYFIEQYNQSFML</sequence>
<reference evidence="2 3" key="1">
    <citation type="journal article" date="2014" name="ISME J.">
        <title>Candidatus Competibacter-lineage genomes retrieved from metagenomes reveal functional metabolic diversity.</title>
        <authorList>
            <person name="McIlroy S.J."/>
            <person name="Albertsen M."/>
            <person name="Andresen E.K."/>
            <person name="Saunders A.M."/>
            <person name="Kristiansen R."/>
            <person name="Stokholm-Bjerregaard M."/>
            <person name="Nielsen K.L."/>
            <person name="Nielsen P.H."/>
        </authorList>
    </citation>
    <scope>NUCLEOTIDE SEQUENCE [LARGE SCALE GENOMIC DNA]</scope>
    <source>
        <strain evidence="2 3">Run_B_J11</strain>
    </source>
</reference>
<name>A0A7U7J2K2_9GAMM</name>
<evidence type="ECO:0000259" key="1">
    <source>
        <dbReference type="Pfam" id="PF13391"/>
    </source>
</evidence>